<dbReference type="OrthoDB" id="1432119at2"/>
<organism evidence="1 2">
    <name type="scientific">Arundinibacter roseus</name>
    <dbReference type="NCBI Taxonomy" id="2070510"/>
    <lineage>
        <taxon>Bacteria</taxon>
        <taxon>Pseudomonadati</taxon>
        <taxon>Bacteroidota</taxon>
        <taxon>Cytophagia</taxon>
        <taxon>Cytophagales</taxon>
        <taxon>Spirosomataceae</taxon>
        <taxon>Arundinibacter</taxon>
    </lineage>
</organism>
<accession>A0A4R4KQQ6</accession>
<keyword evidence="2" id="KW-1185">Reference proteome</keyword>
<reference evidence="1 2" key="1">
    <citation type="submission" date="2019-02" db="EMBL/GenBank/DDBJ databases">
        <title>Arundinibacter roseus gen. nov., sp. nov., a new member of the family Cytophagaceae.</title>
        <authorList>
            <person name="Szuroczki S."/>
            <person name="Khayer B."/>
            <person name="Sproer C."/>
            <person name="Toumi M."/>
            <person name="Szabo A."/>
            <person name="Felfoldi T."/>
            <person name="Schumann P."/>
            <person name="Toth E."/>
        </authorList>
    </citation>
    <scope>NUCLEOTIDE SEQUENCE [LARGE SCALE GENOMIC DNA]</scope>
    <source>
        <strain evidence="1 2">DMA-k-7a</strain>
    </source>
</reference>
<evidence type="ECO:0000313" key="1">
    <source>
        <dbReference type="EMBL" id="TDB68959.1"/>
    </source>
</evidence>
<dbReference type="Proteomes" id="UP000295706">
    <property type="component" value="Unassembled WGS sequence"/>
</dbReference>
<sequence>MALNDPLKKAILNLPTREKDKLLLRLITKDRVLADKLHFELIEGSATVEERKSVIFEHIALLGKTNHSSAGWLMMDLRTLSGEITYHVKITKDKYGEIELLLRMLTTAFATHSEQLSNYNSRTDKCALYMAKKVKLVLARLAKLDEEYYVDFENEVNVLLQYIHSHCTRMYAAQLALPRQWP</sequence>
<comment type="caution">
    <text evidence="1">The sequence shown here is derived from an EMBL/GenBank/DDBJ whole genome shotgun (WGS) entry which is preliminary data.</text>
</comment>
<evidence type="ECO:0000313" key="2">
    <source>
        <dbReference type="Proteomes" id="UP000295706"/>
    </source>
</evidence>
<protein>
    <submittedName>
        <fullName evidence="1">Uncharacterized protein</fullName>
    </submittedName>
</protein>
<gene>
    <name evidence="1" type="ORF">EZE20_01065</name>
</gene>
<dbReference type="RefSeq" id="WP_132113576.1">
    <property type="nucleotide sequence ID" value="NZ_SMJU01000001.1"/>
</dbReference>
<dbReference type="EMBL" id="SMJU01000001">
    <property type="protein sequence ID" value="TDB68959.1"/>
    <property type="molecule type" value="Genomic_DNA"/>
</dbReference>
<name>A0A4R4KQQ6_9BACT</name>
<dbReference type="AlphaFoldDB" id="A0A4R4KQQ6"/>
<proteinExistence type="predicted"/>